<dbReference type="Proteomes" id="UP000289220">
    <property type="component" value="Unassembled WGS sequence"/>
</dbReference>
<evidence type="ECO:0000256" key="1">
    <source>
        <dbReference type="SAM" id="Phobius"/>
    </source>
</evidence>
<keyword evidence="1" id="KW-1133">Transmembrane helix</keyword>
<gene>
    <name evidence="2" type="ORF">BREV_BREV_02047</name>
</gene>
<feature type="transmembrane region" description="Helical" evidence="1">
    <location>
        <begin position="97"/>
        <end position="121"/>
    </location>
</feature>
<protein>
    <submittedName>
        <fullName evidence="2">Uncharacterized protein</fullName>
    </submittedName>
</protein>
<reference evidence="2 3" key="1">
    <citation type="submission" date="2018-11" db="EMBL/GenBank/DDBJ databases">
        <authorList>
            <person name="Peiro R."/>
            <person name="Begona"/>
            <person name="Cbmso G."/>
            <person name="Lopez M."/>
            <person name="Gonzalez S."/>
            <person name="Sacristan E."/>
            <person name="Castillo E."/>
        </authorList>
    </citation>
    <scope>NUCLEOTIDE SEQUENCE [LARGE SCALE GENOMIC DNA]</scope>
    <source>
        <strain evidence="2">Brev_genome</strain>
    </source>
</reference>
<comment type="caution">
    <text evidence="2">The sequence shown here is derived from an EMBL/GenBank/DDBJ whole genome shotgun (WGS) entry which is preliminary data.</text>
</comment>
<keyword evidence="1" id="KW-0472">Membrane</keyword>
<proteinExistence type="predicted"/>
<dbReference type="EMBL" id="UXHF01000040">
    <property type="protein sequence ID" value="VDC50559.1"/>
    <property type="molecule type" value="Genomic_DNA"/>
</dbReference>
<feature type="transmembrane region" description="Helical" evidence="1">
    <location>
        <begin position="12"/>
        <end position="31"/>
    </location>
</feature>
<name>A0A7Z8Y449_9CAUL</name>
<dbReference type="AlphaFoldDB" id="A0A7Z8Y449"/>
<dbReference type="RefSeq" id="WP_154726283.1">
    <property type="nucleotide sequence ID" value="NZ_UXHF01000040.1"/>
</dbReference>
<evidence type="ECO:0000313" key="3">
    <source>
        <dbReference type="Proteomes" id="UP000289220"/>
    </source>
</evidence>
<feature type="transmembrane region" description="Helical" evidence="1">
    <location>
        <begin position="68"/>
        <end position="91"/>
    </location>
</feature>
<evidence type="ECO:0000313" key="2">
    <source>
        <dbReference type="EMBL" id="VDC50559.1"/>
    </source>
</evidence>
<feature type="transmembrane region" description="Helical" evidence="1">
    <location>
        <begin position="43"/>
        <end position="61"/>
    </location>
</feature>
<organism evidence="2 3">
    <name type="scientific">Brevundimonas mediterranea</name>
    <dbReference type="NCBI Taxonomy" id="74329"/>
    <lineage>
        <taxon>Bacteria</taxon>
        <taxon>Pseudomonadati</taxon>
        <taxon>Pseudomonadota</taxon>
        <taxon>Alphaproteobacteria</taxon>
        <taxon>Caulobacterales</taxon>
        <taxon>Caulobacteraceae</taxon>
        <taxon>Brevundimonas</taxon>
    </lineage>
</organism>
<accession>A0A7Z8Y449</accession>
<keyword evidence="3" id="KW-1185">Reference proteome</keyword>
<keyword evidence="1" id="KW-0812">Transmembrane</keyword>
<sequence length="132" mass="14130">MIQWMKPKPASALEPWWIPLAPLTALFIVGIHSRFPSVVPSPMFGLALDAAFLLTAGMILWRGRERPLASLFTTAMTLAGIGMTVAGILSLSLDHRGAGVILAATMVNIGFVASGLCWLVIHTPRQLALKPS</sequence>